<comment type="caution">
    <text evidence="2">The sequence shown here is derived from an EMBL/GenBank/DDBJ whole genome shotgun (WGS) entry which is preliminary data.</text>
</comment>
<dbReference type="AlphaFoldDB" id="A0A9X2HFD0"/>
<keyword evidence="3" id="KW-1185">Reference proteome</keyword>
<dbReference type="CDD" id="cd04301">
    <property type="entry name" value="NAT_SF"/>
    <property type="match status" value="1"/>
</dbReference>
<dbReference type="PANTHER" id="PTHR31435">
    <property type="entry name" value="PROTEIN NATD1"/>
    <property type="match status" value="1"/>
</dbReference>
<name>A0A9X2HFD0_9HYPH</name>
<evidence type="ECO:0000313" key="2">
    <source>
        <dbReference type="EMBL" id="MCP3056569.1"/>
    </source>
</evidence>
<organism evidence="2 3">
    <name type="scientific">Aurantimonas marianensis</name>
    <dbReference type="NCBI Taxonomy" id="2920428"/>
    <lineage>
        <taxon>Bacteria</taxon>
        <taxon>Pseudomonadati</taxon>
        <taxon>Pseudomonadota</taxon>
        <taxon>Alphaproteobacteria</taxon>
        <taxon>Hyphomicrobiales</taxon>
        <taxon>Aurantimonadaceae</taxon>
        <taxon>Aurantimonas</taxon>
    </lineage>
</organism>
<reference evidence="2" key="1">
    <citation type="submission" date="2022-03" db="EMBL/GenBank/DDBJ databases">
        <title>Aurantimonas Liuensis sp. Nov., isolated from the hadal seawater of the Mariana Trench.</title>
        <authorList>
            <person name="Liu R."/>
        </authorList>
    </citation>
    <scope>NUCLEOTIDE SEQUENCE</scope>
    <source>
        <strain evidence="2">LRZ36</strain>
    </source>
</reference>
<protein>
    <submittedName>
        <fullName evidence="2">N-acetyltransferase</fullName>
    </submittedName>
</protein>
<dbReference type="InterPro" id="IPR016181">
    <property type="entry name" value="Acyl_CoA_acyltransferase"/>
</dbReference>
<evidence type="ECO:0000259" key="1">
    <source>
        <dbReference type="PROSITE" id="PS51729"/>
    </source>
</evidence>
<dbReference type="Gene3D" id="3.40.630.30">
    <property type="match status" value="1"/>
</dbReference>
<dbReference type="PROSITE" id="PS51729">
    <property type="entry name" value="GNAT_YJDJ"/>
    <property type="match status" value="1"/>
</dbReference>
<gene>
    <name evidence="2" type="ORF">MJ956_15645</name>
</gene>
<dbReference type="RefSeq" id="WP_253965373.1">
    <property type="nucleotide sequence ID" value="NZ_JALHBS010000100.1"/>
</dbReference>
<dbReference type="EMBL" id="JALHBS010000100">
    <property type="protein sequence ID" value="MCP3056569.1"/>
    <property type="molecule type" value="Genomic_DNA"/>
</dbReference>
<dbReference type="PANTHER" id="PTHR31435:SF10">
    <property type="entry name" value="BSR4717 PROTEIN"/>
    <property type="match status" value="1"/>
</dbReference>
<dbReference type="Pfam" id="PF14542">
    <property type="entry name" value="Acetyltransf_CG"/>
    <property type="match status" value="1"/>
</dbReference>
<sequence length="91" mass="10292">MDIQREDNGSKGRFTTAKGDSEMTYVRVGETTVIFDHTLVPDQYRGQGIAGKLVAAGVDWARSEKLKVIPQCPFVRSAFERKPEYRDVLKE</sequence>
<dbReference type="Proteomes" id="UP001155220">
    <property type="component" value="Unassembled WGS sequence"/>
</dbReference>
<feature type="domain" description="N-acetyltransferase" evidence="1">
    <location>
        <begin position="3"/>
        <end position="90"/>
    </location>
</feature>
<dbReference type="SUPFAM" id="SSF55729">
    <property type="entry name" value="Acyl-CoA N-acyltransferases (Nat)"/>
    <property type="match status" value="1"/>
</dbReference>
<accession>A0A9X2HFD0</accession>
<proteinExistence type="predicted"/>
<dbReference type="InterPro" id="IPR045057">
    <property type="entry name" value="Gcn5-rel_NAT"/>
</dbReference>
<evidence type="ECO:0000313" key="3">
    <source>
        <dbReference type="Proteomes" id="UP001155220"/>
    </source>
</evidence>
<dbReference type="InterPro" id="IPR031165">
    <property type="entry name" value="GNAT_YJDJ"/>
</dbReference>